<comment type="similarity">
    <text evidence="2">Belongs to the zinc-containing alcohol dehydrogenase family.</text>
</comment>
<organism evidence="7 8">
    <name type="scientific">Cyphellophora attinorum</name>
    <dbReference type="NCBI Taxonomy" id="1664694"/>
    <lineage>
        <taxon>Eukaryota</taxon>
        <taxon>Fungi</taxon>
        <taxon>Dikarya</taxon>
        <taxon>Ascomycota</taxon>
        <taxon>Pezizomycotina</taxon>
        <taxon>Eurotiomycetes</taxon>
        <taxon>Chaetothyriomycetidae</taxon>
        <taxon>Chaetothyriales</taxon>
        <taxon>Cyphellophoraceae</taxon>
        <taxon>Cyphellophora</taxon>
    </lineage>
</organism>
<accession>A0A0N1HLA0</accession>
<dbReference type="OrthoDB" id="256333at2759"/>
<dbReference type="PANTHER" id="PTHR42940:SF8">
    <property type="entry name" value="VACUOLAR PROTEIN SORTING-ASSOCIATED PROTEIN 11"/>
    <property type="match status" value="1"/>
</dbReference>
<proteinExistence type="inferred from homology"/>
<evidence type="ECO:0000256" key="4">
    <source>
        <dbReference type="ARBA" id="ARBA00022833"/>
    </source>
</evidence>
<evidence type="ECO:0000313" key="8">
    <source>
        <dbReference type="Proteomes" id="UP000038010"/>
    </source>
</evidence>
<dbReference type="InterPro" id="IPR011032">
    <property type="entry name" value="GroES-like_sf"/>
</dbReference>
<evidence type="ECO:0000259" key="6">
    <source>
        <dbReference type="Pfam" id="PF08240"/>
    </source>
</evidence>
<dbReference type="Gene3D" id="3.40.50.720">
    <property type="entry name" value="NAD(P)-binding Rossmann-like Domain"/>
    <property type="match status" value="1"/>
</dbReference>
<dbReference type="InterPro" id="IPR013154">
    <property type="entry name" value="ADH-like_N"/>
</dbReference>
<feature type="domain" description="Alcohol dehydrogenase-like N-terminal" evidence="6">
    <location>
        <begin position="46"/>
        <end position="170"/>
    </location>
</feature>
<dbReference type="AlphaFoldDB" id="A0A0N1HLA0"/>
<comment type="cofactor">
    <cofactor evidence="1">
        <name>Zn(2+)</name>
        <dbReference type="ChEBI" id="CHEBI:29105"/>
    </cofactor>
</comment>
<dbReference type="GO" id="GO:0005737">
    <property type="term" value="C:cytoplasm"/>
    <property type="evidence" value="ECO:0007669"/>
    <property type="project" value="TreeGrafter"/>
</dbReference>
<sequence>MAEAQPPPVALPQTQRAQILHEFNQPYTYTPDHTLPISTPSDLKGHEILVRVAAASYCHTDHVFASGAMQPQLPRIGSHEFAGTIHSFGPALSSPEAQNELGLSVGQLVGVPGRAKGPCGSCEECRSGKSAGDAQGYGVWCSKAGNLGLSVDGGWQEWCVVDGRQVAPVPTTSEGESKMAAVDVAPLMCAGVTVWSALKRAGLKMDALSPNSDHSGRLDNAGLAIAILGAGGGLGHLGVQFASRLGATVIAADVGPSALALCREIASECAGYSNAGRVHVVDSAATSAAQLKSQQPELFNAAQDALEDEIGAHASIILPEAQAAFNWGMAVLKNHARCVVVSFPKDGWKFQHETLSSGILRLWAFSLVETKI</sequence>
<reference evidence="7 8" key="1">
    <citation type="submission" date="2015-06" db="EMBL/GenBank/DDBJ databases">
        <title>Draft genome of the ant-associated black yeast Phialophora attae CBS 131958.</title>
        <authorList>
            <person name="Moreno L.F."/>
            <person name="Stielow B.J."/>
            <person name="de Hoog S."/>
            <person name="Vicente V.A."/>
            <person name="Weiss V.A."/>
            <person name="de Vries M."/>
            <person name="Cruz L.M."/>
            <person name="Souza E.M."/>
        </authorList>
    </citation>
    <scope>NUCLEOTIDE SEQUENCE [LARGE SCALE GENOMIC DNA]</scope>
    <source>
        <strain evidence="7 8">CBS 131958</strain>
    </source>
</reference>
<dbReference type="Pfam" id="PF08240">
    <property type="entry name" value="ADH_N"/>
    <property type="match status" value="1"/>
</dbReference>
<keyword evidence="8" id="KW-1185">Reference proteome</keyword>
<evidence type="ECO:0000256" key="2">
    <source>
        <dbReference type="ARBA" id="ARBA00008072"/>
    </source>
</evidence>
<keyword evidence="3" id="KW-0479">Metal-binding</keyword>
<dbReference type="STRING" id="1664694.A0A0N1HLA0"/>
<evidence type="ECO:0000256" key="5">
    <source>
        <dbReference type="ARBA" id="ARBA00023002"/>
    </source>
</evidence>
<dbReference type="VEuPathDB" id="FungiDB:AB675_150"/>
<keyword evidence="4" id="KW-0862">Zinc</keyword>
<dbReference type="EMBL" id="LFJN01000022">
    <property type="protein sequence ID" value="KPI37727.1"/>
    <property type="molecule type" value="Genomic_DNA"/>
</dbReference>
<evidence type="ECO:0000256" key="3">
    <source>
        <dbReference type="ARBA" id="ARBA00022723"/>
    </source>
</evidence>
<name>A0A0N1HLA0_9EURO</name>
<dbReference type="SUPFAM" id="SSF50129">
    <property type="entry name" value="GroES-like"/>
    <property type="match status" value="1"/>
</dbReference>
<protein>
    <submittedName>
        <fullName evidence="7">Alcohol dehydrogenase</fullName>
    </submittedName>
</protein>
<dbReference type="Proteomes" id="UP000038010">
    <property type="component" value="Unassembled WGS sequence"/>
</dbReference>
<dbReference type="GO" id="GO:0004022">
    <property type="term" value="F:alcohol dehydrogenase (NAD+) activity"/>
    <property type="evidence" value="ECO:0007669"/>
    <property type="project" value="TreeGrafter"/>
</dbReference>
<dbReference type="InterPro" id="IPR036291">
    <property type="entry name" value="NAD(P)-bd_dom_sf"/>
</dbReference>
<keyword evidence="5" id="KW-0560">Oxidoreductase</keyword>
<dbReference type="GeneID" id="28733276"/>
<dbReference type="RefSeq" id="XP_017997690.1">
    <property type="nucleotide sequence ID" value="XM_018141407.1"/>
</dbReference>
<evidence type="ECO:0000256" key="1">
    <source>
        <dbReference type="ARBA" id="ARBA00001947"/>
    </source>
</evidence>
<evidence type="ECO:0000313" key="7">
    <source>
        <dbReference type="EMBL" id="KPI37727.1"/>
    </source>
</evidence>
<dbReference type="PANTHER" id="PTHR42940">
    <property type="entry name" value="ALCOHOL DEHYDROGENASE 1-RELATED"/>
    <property type="match status" value="1"/>
</dbReference>
<gene>
    <name evidence="7" type="ORF">AB675_150</name>
</gene>
<dbReference type="GO" id="GO:0046872">
    <property type="term" value="F:metal ion binding"/>
    <property type="evidence" value="ECO:0007669"/>
    <property type="project" value="UniProtKB-KW"/>
</dbReference>
<dbReference type="Gene3D" id="3.90.180.10">
    <property type="entry name" value="Medium-chain alcohol dehydrogenases, catalytic domain"/>
    <property type="match status" value="1"/>
</dbReference>
<dbReference type="SUPFAM" id="SSF51735">
    <property type="entry name" value="NAD(P)-binding Rossmann-fold domains"/>
    <property type="match status" value="1"/>
</dbReference>
<comment type="caution">
    <text evidence="7">The sequence shown here is derived from an EMBL/GenBank/DDBJ whole genome shotgun (WGS) entry which is preliminary data.</text>
</comment>